<keyword evidence="3" id="KW-1185">Reference proteome</keyword>
<protein>
    <submittedName>
        <fullName evidence="2">Tetratricopeptide repeat-containing protein</fullName>
    </submittedName>
</protein>
<evidence type="ECO:0000256" key="1">
    <source>
        <dbReference type="PROSITE-ProRule" id="PRU00339"/>
    </source>
</evidence>
<organism evidence="2 3">
    <name type="scientific">Jannaschia pohangensis</name>
    <dbReference type="NCBI Taxonomy" id="390807"/>
    <lineage>
        <taxon>Bacteria</taxon>
        <taxon>Pseudomonadati</taxon>
        <taxon>Pseudomonadota</taxon>
        <taxon>Alphaproteobacteria</taxon>
        <taxon>Rhodobacterales</taxon>
        <taxon>Roseobacteraceae</taxon>
        <taxon>Jannaschia</taxon>
    </lineage>
</organism>
<dbReference type="SUPFAM" id="SSF48452">
    <property type="entry name" value="TPR-like"/>
    <property type="match status" value="1"/>
</dbReference>
<name>A0A1I3LUL1_9RHOB</name>
<dbReference type="PROSITE" id="PS50005">
    <property type="entry name" value="TPR"/>
    <property type="match status" value="1"/>
</dbReference>
<dbReference type="STRING" id="390807.SAMN04488095_1637"/>
<dbReference type="PROSITE" id="PS51257">
    <property type="entry name" value="PROKAR_LIPOPROTEIN"/>
    <property type="match status" value="1"/>
</dbReference>
<sequence length="189" mass="20208">MKQILVATTLMGLLSACSEGVAGRGSVAEDQLFAPGVARGADLVDPLIVGDRLLEAGEADLALSSYVRAASKLGMTTEVRIAMSQANLALGRLGQAERLLRDVIEEEPRNAPALNNLGVVLLEQGEIGEAHIFFKTAFALQPTPEIRENLRLSTAKLENAAYSAEQDNAFTLSRRANGAYNLEAPEQYP</sequence>
<proteinExistence type="predicted"/>
<dbReference type="Proteomes" id="UP000199110">
    <property type="component" value="Unassembled WGS sequence"/>
</dbReference>
<dbReference type="Gene3D" id="1.25.40.10">
    <property type="entry name" value="Tetratricopeptide repeat domain"/>
    <property type="match status" value="1"/>
</dbReference>
<gene>
    <name evidence="2" type="ORF">SAMN04488095_1637</name>
</gene>
<dbReference type="AlphaFoldDB" id="A0A1I3LUL1"/>
<dbReference type="InterPro" id="IPR011990">
    <property type="entry name" value="TPR-like_helical_dom_sf"/>
</dbReference>
<evidence type="ECO:0000313" key="3">
    <source>
        <dbReference type="Proteomes" id="UP000199110"/>
    </source>
</evidence>
<dbReference type="InterPro" id="IPR019734">
    <property type="entry name" value="TPR_rpt"/>
</dbReference>
<dbReference type="Pfam" id="PF14559">
    <property type="entry name" value="TPR_19"/>
    <property type="match status" value="1"/>
</dbReference>
<evidence type="ECO:0000313" key="2">
    <source>
        <dbReference type="EMBL" id="SFI88363.1"/>
    </source>
</evidence>
<dbReference type="EMBL" id="FORA01000002">
    <property type="protein sequence ID" value="SFI88363.1"/>
    <property type="molecule type" value="Genomic_DNA"/>
</dbReference>
<feature type="repeat" description="TPR" evidence="1">
    <location>
        <begin position="111"/>
        <end position="144"/>
    </location>
</feature>
<accession>A0A1I3LUL1</accession>
<keyword evidence="1" id="KW-0802">TPR repeat</keyword>
<dbReference type="RefSeq" id="WP_245749169.1">
    <property type="nucleotide sequence ID" value="NZ_FORA01000002.1"/>
</dbReference>
<dbReference type="SMART" id="SM00028">
    <property type="entry name" value="TPR"/>
    <property type="match status" value="2"/>
</dbReference>
<reference evidence="2 3" key="1">
    <citation type="submission" date="2016-10" db="EMBL/GenBank/DDBJ databases">
        <authorList>
            <person name="de Groot N.N."/>
        </authorList>
    </citation>
    <scope>NUCLEOTIDE SEQUENCE [LARGE SCALE GENOMIC DNA]</scope>
    <source>
        <strain evidence="2 3">DSM 19073</strain>
    </source>
</reference>